<reference evidence="2" key="1">
    <citation type="submission" date="2017-02" db="EMBL/GenBank/DDBJ databases">
        <title>Comparative genomics and description of representatives of a novel lineage of planctomycetes thriving in anoxic sediments.</title>
        <authorList>
            <person name="Spring S."/>
            <person name="Bunk B."/>
            <person name="Sproer C."/>
        </authorList>
    </citation>
    <scope>NUCLEOTIDE SEQUENCE [LARGE SCALE GENOMIC DNA]</scope>
    <source>
        <strain evidence="2">ST-NAGAB-D1</strain>
    </source>
</reference>
<organism evidence="1 2">
    <name type="scientific">Anaerohalosphaera lusitana</name>
    <dbReference type="NCBI Taxonomy" id="1936003"/>
    <lineage>
        <taxon>Bacteria</taxon>
        <taxon>Pseudomonadati</taxon>
        <taxon>Planctomycetota</taxon>
        <taxon>Phycisphaerae</taxon>
        <taxon>Sedimentisphaerales</taxon>
        <taxon>Anaerohalosphaeraceae</taxon>
        <taxon>Anaerohalosphaera</taxon>
    </lineage>
</organism>
<dbReference type="PROSITE" id="PS51257">
    <property type="entry name" value="PROKAR_LIPOPROTEIN"/>
    <property type="match status" value="1"/>
</dbReference>
<dbReference type="STRING" id="1936003.STSP2_02592"/>
<sequence length="111" mass="12147" precursor="true">MKTKVLKLAIIVCVLGSVMLSTLGCGSPYVGKNLPANKYQVGGGFESKIRPDVPGTAMLVDMDSRRILISEQLDAGEEFSYTGEQLSILLDQLDIESREVVPVLFFVPNER</sequence>
<dbReference type="EMBL" id="CP019791">
    <property type="protein sequence ID" value="AQT69403.1"/>
    <property type="molecule type" value="Genomic_DNA"/>
</dbReference>
<protein>
    <submittedName>
        <fullName evidence="1">Uncharacterized protein</fullName>
    </submittedName>
</protein>
<name>A0A1U9NNC4_9BACT</name>
<dbReference type="KEGG" id="alus:STSP2_02592"/>
<dbReference type="RefSeq" id="WP_146663094.1">
    <property type="nucleotide sequence ID" value="NZ_CP019791.1"/>
</dbReference>
<keyword evidence="2" id="KW-1185">Reference proteome</keyword>
<dbReference type="AlphaFoldDB" id="A0A1U9NNC4"/>
<proteinExistence type="predicted"/>
<accession>A0A1U9NNC4</accession>
<evidence type="ECO:0000313" key="1">
    <source>
        <dbReference type="EMBL" id="AQT69403.1"/>
    </source>
</evidence>
<evidence type="ECO:0000313" key="2">
    <source>
        <dbReference type="Proteomes" id="UP000189674"/>
    </source>
</evidence>
<gene>
    <name evidence="1" type="ORF">STSP2_02592</name>
</gene>
<dbReference type="Proteomes" id="UP000189674">
    <property type="component" value="Chromosome"/>
</dbReference>